<gene>
    <name evidence="8" type="primary">chrA2</name>
    <name evidence="8" type="ORF">CGLAU_04620</name>
</gene>
<keyword evidence="9" id="KW-1185">Reference proteome</keyword>
<dbReference type="NCBIfam" id="TIGR00937">
    <property type="entry name" value="2A51"/>
    <property type="match status" value="1"/>
</dbReference>
<evidence type="ECO:0000256" key="2">
    <source>
        <dbReference type="ARBA" id="ARBA00005262"/>
    </source>
</evidence>
<evidence type="ECO:0000256" key="3">
    <source>
        <dbReference type="ARBA" id="ARBA00022475"/>
    </source>
</evidence>
<name>A0A1Q2HVM0_9CORY</name>
<dbReference type="KEGG" id="cgv:CGLAU_04620"/>
<feature type="transmembrane region" description="Helical" evidence="7">
    <location>
        <begin position="154"/>
        <end position="171"/>
    </location>
</feature>
<evidence type="ECO:0000256" key="5">
    <source>
        <dbReference type="ARBA" id="ARBA00022989"/>
    </source>
</evidence>
<protein>
    <submittedName>
        <fullName evidence="8">Chromate transport protein</fullName>
    </submittedName>
</protein>
<dbReference type="AlphaFoldDB" id="A0A1Q2HVM0"/>
<feature type="transmembrane region" description="Helical" evidence="7">
    <location>
        <begin position="302"/>
        <end position="324"/>
    </location>
</feature>
<dbReference type="PIRSF" id="PIRSF004810">
    <property type="entry name" value="ChrA"/>
    <property type="match status" value="1"/>
</dbReference>
<feature type="transmembrane region" description="Helical" evidence="7">
    <location>
        <begin position="206"/>
        <end position="228"/>
    </location>
</feature>
<evidence type="ECO:0000256" key="7">
    <source>
        <dbReference type="SAM" id="Phobius"/>
    </source>
</evidence>
<comment type="subcellular location">
    <subcellularLocation>
        <location evidence="1">Cell membrane</location>
        <topology evidence="1">Multi-pass membrane protein</topology>
    </subcellularLocation>
</comment>
<reference evidence="8 9" key="1">
    <citation type="submission" date="2016-12" db="EMBL/GenBank/DDBJ databases">
        <authorList>
            <person name="Song W.-J."/>
            <person name="Kurnit D.M."/>
        </authorList>
    </citation>
    <scope>NUCLEOTIDE SEQUENCE [LARGE SCALE GENOMIC DNA]</scope>
    <source>
        <strain evidence="8 9">DSM 30827</strain>
    </source>
</reference>
<dbReference type="EMBL" id="CP019688">
    <property type="protein sequence ID" value="AQQ14898.1"/>
    <property type="molecule type" value="Genomic_DNA"/>
</dbReference>
<dbReference type="InterPro" id="IPR003370">
    <property type="entry name" value="Chromate_transpt"/>
</dbReference>
<evidence type="ECO:0000256" key="1">
    <source>
        <dbReference type="ARBA" id="ARBA00004651"/>
    </source>
</evidence>
<keyword evidence="5 7" id="KW-1133">Transmembrane helix</keyword>
<proteinExistence type="inferred from homology"/>
<accession>A0A1Q2HVM0</accession>
<keyword evidence="3" id="KW-1003">Cell membrane</keyword>
<feature type="transmembrane region" description="Helical" evidence="7">
    <location>
        <begin position="386"/>
        <end position="402"/>
    </location>
</feature>
<dbReference type="GO" id="GO:0005886">
    <property type="term" value="C:plasma membrane"/>
    <property type="evidence" value="ECO:0007669"/>
    <property type="project" value="UniProtKB-SubCell"/>
</dbReference>
<evidence type="ECO:0000256" key="4">
    <source>
        <dbReference type="ARBA" id="ARBA00022692"/>
    </source>
</evidence>
<comment type="similarity">
    <text evidence="2">Belongs to the chromate ion transporter (CHR) (TC 2.A.51) family.</text>
</comment>
<evidence type="ECO:0000313" key="8">
    <source>
        <dbReference type="EMBL" id="AQQ14898.1"/>
    </source>
</evidence>
<evidence type="ECO:0000313" key="9">
    <source>
        <dbReference type="Proteomes" id="UP000217209"/>
    </source>
</evidence>
<dbReference type="Pfam" id="PF02417">
    <property type="entry name" value="Chromate_transp"/>
    <property type="match status" value="2"/>
</dbReference>
<dbReference type="GO" id="GO:0015109">
    <property type="term" value="F:chromate transmembrane transporter activity"/>
    <property type="evidence" value="ECO:0007669"/>
    <property type="project" value="InterPro"/>
</dbReference>
<dbReference type="Proteomes" id="UP000217209">
    <property type="component" value="Chromosome"/>
</dbReference>
<feature type="transmembrane region" description="Helical" evidence="7">
    <location>
        <begin position="105"/>
        <end position="123"/>
    </location>
</feature>
<evidence type="ECO:0000256" key="6">
    <source>
        <dbReference type="ARBA" id="ARBA00023136"/>
    </source>
</evidence>
<feature type="transmembrane region" description="Helical" evidence="7">
    <location>
        <begin position="75"/>
        <end position="99"/>
    </location>
</feature>
<dbReference type="InterPro" id="IPR014047">
    <property type="entry name" value="Chr_Tranpt_l_chain"/>
</dbReference>
<feature type="transmembrane region" description="Helical" evidence="7">
    <location>
        <begin position="6"/>
        <end position="26"/>
    </location>
</feature>
<dbReference type="PANTHER" id="PTHR33567:SF3">
    <property type="entry name" value="CHROMATE ION TRANSPORTER (EUROFUNG)"/>
    <property type="match status" value="1"/>
</dbReference>
<keyword evidence="4 7" id="KW-0812">Transmembrane</keyword>
<sequence length="403" mass="41710">MFEVLAVFFRLGLTSFGGPTAHLGYFRDEFVERRKWMTEEEYADLVALCQFMPGPASSQVGMAIGLKRAGYAGMLAAWIGFTMPSVILMVAFALGVARLGDISDAGWLAGLKAAAVAVVAQAVMGMSKSIIIDAWRAAIALGAFLVVLLVPNPFTQVGVIAAGMVAGMLLFGRKRNSEDAADDVPAPTEPAVTQIRAQSKTQSRTVGAAALAAFGALLVFLPMIAGAARNTSLDMFDSFYRAGALVFGGGHVVLPLLEQATVPTGLVDHDSFLAGYGAAQAVPGPLFTFASYLGASAEGVPWLWGATIATVAIFLPAALLVIGIMPFWDRLRQHPMAASALAGANAAVVGILAAALYNPVFTAGVTGPVTMAIAASAFVALHMWKVPPWVVVVAAAVVGGVVA</sequence>
<organism evidence="8 9">
    <name type="scientific">Corynebacterium glaucum</name>
    <dbReference type="NCBI Taxonomy" id="187491"/>
    <lineage>
        <taxon>Bacteria</taxon>
        <taxon>Bacillati</taxon>
        <taxon>Actinomycetota</taxon>
        <taxon>Actinomycetes</taxon>
        <taxon>Mycobacteriales</taxon>
        <taxon>Corynebacteriaceae</taxon>
        <taxon>Corynebacterium</taxon>
    </lineage>
</organism>
<feature type="transmembrane region" description="Helical" evidence="7">
    <location>
        <begin position="130"/>
        <end position="148"/>
    </location>
</feature>
<keyword evidence="6 7" id="KW-0472">Membrane</keyword>
<dbReference type="RefSeq" id="WP_232507198.1">
    <property type="nucleotide sequence ID" value="NZ_CP019688.1"/>
</dbReference>
<dbReference type="PANTHER" id="PTHR33567">
    <property type="entry name" value="CHROMATE ION TRANSPORTER (EUROFUNG)"/>
    <property type="match status" value="1"/>
</dbReference>
<feature type="transmembrane region" description="Helical" evidence="7">
    <location>
        <begin position="336"/>
        <end position="357"/>
    </location>
</feature>